<evidence type="ECO:0000256" key="1">
    <source>
        <dbReference type="SAM" id="Coils"/>
    </source>
</evidence>
<evidence type="ECO:0000313" key="2">
    <source>
        <dbReference type="EMBL" id="DAF63855.1"/>
    </source>
</evidence>
<dbReference type="EMBL" id="BK032844">
    <property type="protein sequence ID" value="DAF63855.1"/>
    <property type="molecule type" value="Genomic_DNA"/>
</dbReference>
<evidence type="ECO:0008006" key="3">
    <source>
        <dbReference type="Google" id="ProtNLM"/>
    </source>
</evidence>
<keyword evidence="1" id="KW-0175">Coiled coil</keyword>
<name>A0A8S5TLH7_9CAUD</name>
<feature type="coiled-coil region" evidence="1">
    <location>
        <begin position="186"/>
        <end position="286"/>
    </location>
</feature>
<protein>
    <recommendedName>
        <fullName evidence="3">DUF2213 domain-containing protein</fullName>
    </recommendedName>
</protein>
<dbReference type="PIRSF" id="PIRSF029215">
    <property type="entry name" value="UCP029215"/>
    <property type="match status" value="1"/>
</dbReference>
<reference evidence="2" key="1">
    <citation type="journal article" date="2021" name="Proc. Natl. Acad. Sci. U.S.A.">
        <title>A Catalog of Tens of Thousands of Viruses from Human Metagenomes Reveals Hidden Associations with Chronic Diseases.</title>
        <authorList>
            <person name="Tisza M.J."/>
            <person name="Buck C.B."/>
        </authorList>
    </citation>
    <scope>NUCLEOTIDE SEQUENCE</scope>
    <source>
        <strain evidence="2">CtSmR6</strain>
    </source>
</reference>
<dbReference type="InterPro" id="IPR016913">
    <property type="entry name" value="UCP029215"/>
</dbReference>
<accession>A0A8S5TLH7</accession>
<sequence length="372" mass="41431">MDFKINNDGYIVTKAKMASIEPMEYLGEEIGRTNGKIYKVFRDEKEVFSPETIKSFEGKPLTLTHPDDDVTAKNWKDTAIGHIQNVRREGNFLVGDIYINDEIAIKIIKEQGIKEVSCGYDSKLIERDGKIWQTNIRGNHLAVVAEGRAGKDCKLGDSKRIKMKFIDKLKGALTAAKKFRDNDEVGKEKVEEANEANNELVDLLEQALSGAEEVSTKLDETTAELEKTKTELADVKAKNVKDDDGTDENAEITELKAKVEALEKENAELKAEIEKLKNEAATTEAVTDAKANFSHVKISDAKNARGVYEAVILDSKAFEASELKKLSDSEIRAIYMGMRVNAKNKDNSGSVLDKFYDAKPNKIDLNKKFGGK</sequence>
<proteinExistence type="predicted"/>
<organism evidence="2">
    <name type="scientific">Siphoviridae sp. ctSmR6</name>
    <dbReference type="NCBI Taxonomy" id="2827873"/>
    <lineage>
        <taxon>Viruses</taxon>
        <taxon>Duplodnaviria</taxon>
        <taxon>Heunggongvirae</taxon>
        <taxon>Uroviricota</taxon>
        <taxon>Caudoviricetes</taxon>
    </lineage>
</organism>
<dbReference type="Pfam" id="PF09979">
    <property type="entry name" value="DUF2213"/>
    <property type="match status" value="1"/>
</dbReference>